<gene>
    <name evidence="1" type="ORF">CBYS24578_00015875</name>
</gene>
<reference evidence="1" key="1">
    <citation type="submission" date="2021-10" db="EMBL/GenBank/DDBJ databases">
        <authorList>
            <person name="Piombo E."/>
        </authorList>
    </citation>
    <scope>NUCLEOTIDE SEQUENCE</scope>
</reference>
<sequence>MARLNRVRKVRLEVQPRSKDPFNRVKAEAEFAYLVLETQQAIGDVQSSLHVDLLDWDRSGSAKWPPTLYLGTQR</sequence>
<organism evidence="1 2">
    <name type="scientific">Clonostachys byssicola</name>
    <dbReference type="NCBI Taxonomy" id="160290"/>
    <lineage>
        <taxon>Eukaryota</taxon>
        <taxon>Fungi</taxon>
        <taxon>Dikarya</taxon>
        <taxon>Ascomycota</taxon>
        <taxon>Pezizomycotina</taxon>
        <taxon>Sordariomycetes</taxon>
        <taxon>Hypocreomycetidae</taxon>
        <taxon>Hypocreales</taxon>
        <taxon>Bionectriaceae</taxon>
        <taxon>Clonostachys</taxon>
    </lineage>
</organism>
<evidence type="ECO:0000313" key="2">
    <source>
        <dbReference type="Proteomes" id="UP000754883"/>
    </source>
</evidence>
<evidence type="ECO:0000313" key="1">
    <source>
        <dbReference type="EMBL" id="CAG9983592.1"/>
    </source>
</evidence>
<comment type="caution">
    <text evidence="1">The sequence shown here is derived from an EMBL/GenBank/DDBJ whole genome shotgun (WGS) entry which is preliminary data.</text>
</comment>
<dbReference type="EMBL" id="CABFNO020001364">
    <property type="protein sequence ID" value="CAG9983592.1"/>
    <property type="molecule type" value="Genomic_DNA"/>
</dbReference>
<dbReference type="Proteomes" id="UP000754883">
    <property type="component" value="Unassembled WGS sequence"/>
</dbReference>
<dbReference type="AlphaFoldDB" id="A0A9N9U912"/>
<accession>A0A9N9U912</accession>
<proteinExistence type="predicted"/>
<keyword evidence="2" id="KW-1185">Reference proteome</keyword>
<name>A0A9N9U912_9HYPO</name>
<protein>
    <submittedName>
        <fullName evidence="1">Uncharacterized protein</fullName>
    </submittedName>
</protein>